<evidence type="ECO:0000256" key="2">
    <source>
        <dbReference type="SAM" id="Phobius"/>
    </source>
</evidence>
<keyword evidence="2" id="KW-0472">Membrane</keyword>
<sequence length="158" mass="18745">MRKKLLYAFLLIMLIINALLLYMILDKKMGKQPQKGPGFLTEELNFTEEQKDRFFMLDRVHRREMMQLDDELRDLRKKLFNSFAEEGFSPDSITSRIGELEEAKQKEMYAFFKEVRSLCDEDQAKIFDKIIDKVLRRRGPKKPGPDRRGPPGPPERDF</sequence>
<comment type="caution">
    <text evidence="3">The sequence shown here is derived from an EMBL/GenBank/DDBJ whole genome shotgun (WGS) entry which is preliminary data.</text>
</comment>
<feature type="compositionally biased region" description="Basic and acidic residues" evidence="1">
    <location>
        <begin position="143"/>
        <end position="158"/>
    </location>
</feature>
<organism evidence="3 4">
    <name type="scientific">Pseudotenacibaculum haliotis</name>
    <dbReference type="NCBI Taxonomy" id="1862138"/>
    <lineage>
        <taxon>Bacteria</taxon>
        <taxon>Pseudomonadati</taxon>
        <taxon>Bacteroidota</taxon>
        <taxon>Flavobacteriia</taxon>
        <taxon>Flavobacteriales</taxon>
        <taxon>Flavobacteriaceae</taxon>
        <taxon>Pseudotenacibaculum</taxon>
    </lineage>
</organism>
<keyword evidence="4" id="KW-1185">Reference proteome</keyword>
<dbReference type="RefSeq" id="WP_379664522.1">
    <property type="nucleotide sequence ID" value="NZ_JBHULH010000001.1"/>
</dbReference>
<dbReference type="EMBL" id="JBHULH010000001">
    <property type="protein sequence ID" value="MFD2565796.1"/>
    <property type="molecule type" value="Genomic_DNA"/>
</dbReference>
<proteinExistence type="predicted"/>
<evidence type="ECO:0000313" key="3">
    <source>
        <dbReference type="EMBL" id="MFD2565796.1"/>
    </source>
</evidence>
<gene>
    <name evidence="3" type="ORF">ACFSRZ_00350</name>
</gene>
<evidence type="ECO:0000256" key="1">
    <source>
        <dbReference type="SAM" id="MobiDB-lite"/>
    </source>
</evidence>
<evidence type="ECO:0000313" key="4">
    <source>
        <dbReference type="Proteomes" id="UP001597508"/>
    </source>
</evidence>
<reference evidence="4" key="1">
    <citation type="journal article" date="2019" name="Int. J. Syst. Evol. Microbiol.">
        <title>The Global Catalogue of Microorganisms (GCM) 10K type strain sequencing project: providing services to taxonomists for standard genome sequencing and annotation.</title>
        <authorList>
            <consortium name="The Broad Institute Genomics Platform"/>
            <consortium name="The Broad Institute Genome Sequencing Center for Infectious Disease"/>
            <person name="Wu L."/>
            <person name="Ma J."/>
        </authorList>
    </citation>
    <scope>NUCLEOTIDE SEQUENCE [LARGE SCALE GENOMIC DNA]</scope>
    <source>
        <strain evidence="4">KCTC 52127</strain>
    </source>
</reference>
<accession>A0ABW5LNV5</accession>
<feature type="region of interest" description="Disordered" evidence="1">
    <location>
        <begin position="136"/>
        <end position="158"/>
    </location>
</feature>
<keyword evidence="2" id="KW-1133">Transmembrane helix</keyword>
<dbReference type="Proteomes" id="UP001597508">
    <property type="component" value="Unassembled WGS sequence"/>
</dbReference>
<protein>
    <submittedName>
        <fullName evidence="3">Spy/CpxP family protein refolding chaperone</fullName>
    </submittedName>
</protein>
<name>A0ABW5LNV5_9FLAO</name>
<keyword evidence="2" id="KW-0812">Transmembrane</keyword>
<dbReference type="Gene3D" id="1.20.120.1490">
    <property type="match status" value="1"/>
</dbReference>
<feature type="transmembrane region" description="Helical" evidence="2">
    <location>
        <begin position="6"/>
        <end position="25"/>
    </location>
</feature>